<keyword evidence="3" id="KW-1185">Reference proteome</keyword>
<organism evidence="2 3">
    <name type="scientific">Hominifimenecus microfluidus</name>
    <dbReference type="NCBI Taxonomy" id="2885348"/>
    <lineage>
        <taxon>Bacteria</taxon>
        <taxon>Bacillati</taxon>
        <taxon>Bacillota</taxon>
        <taxon>Clostridia</taxon>
        <taxon>Lachnospirales</taxon>
        <taxon>Lachnospiraceae</taxon>
        <taxon>Hominifimenecus</taxon>
    </lineage>
</organism>
<proteinExistence type="predicted"/>
<feature type="coiled-coil region" evidence="1">
    <location>
        <begin position="42"/>
        <end position="91"/>
    </location>
</feature>
<dbReference type="RefSeq" id="WP_308454451.1">
    <property type="nucleotide sequence ID" value="NZ_JAJEQR010000045.1"/>
</dbReference>
<reference evidence="2" key="1">
    <citation type="submission" date="2021-10" db="EMBL/GenBank/DDBJ databases">
        <title>Anaerobic single-cell dispensing facilitates the cultivation of human gut bacteria.</title>
        <authorList>
            <person name="Afrizal A."/>
        </authorList>
    </citation>
    <scope>NUCLEOTIDE SEQUENCE</scope>
    <source>
        <strain evidence="2">CLA-AA-H215</strain>
    </source>
</reference>
<name>A0AAE3EDK9_9FIRM</name>
<accession>A0AAE3EDK9</accession>
<dbReference type="EMBL" id="JAJEQR010000045">
    <property type="protein sequence ID" value="MCC2231965.1"/>
    <property type="molecule type" value="Genomic_DNA"/>
</dbReference>
<comment type="caution">
    <text evidence="2">The sequence shown here is derived from an EMBL/GenBank/DDBJ whole genome shotgun (WGS) entry which is preliminary data.</text>
</comment>
<gene>
    <name evidence="2" type="ORF">LKD81_13325</name>
</gene>
<dbReference type="InterPro" id="IPR008840">
    <property type="entry name" value="Sipho_Gp157"/>
</dbReference>
<keyword evidence="1" id="KW-0175">Coiled coil</keyword>
<dbReference type="Proteomes" id="UP001198182">
    <property type="component" value="Unassembled WGS sequence"/>
</dbReference>
<evidence type="ECO:0000313" key="3">
    <source>
        <dbReference type="Proteomes" id="UP001198182"/>
    </source>
</evidence>
<evidence type="ECO:0000313" key="2">
    <source>
        <dbReference type="EMBL" id="MCC2231965.1"/>
    </source>
</evidence>
<dbReference type="Pfam" id="PF05565">
    <property type="entry name" value="Sipho_Gp157"/>
    <property type="match status" value="1"/>
</dbReference>
<sequence length="173" mass="19535">MKLYEIVEGLVKLKEMAEEEEVCDGVIADTLEGLEGEFEDKLEACGELMRQWEVEADAYENEAKAVANRLNQQAQLRRKNVERMKAAIENAMRATGKAKVKTHLFDFAIRKNPPALQMVPGTVPPFEFLIDQQPKIDRKGIIAALKEGRTIEGCSLVQKESLRISMGKEKKDE</sequence>
<protein>
    <submittedName>
        <fullName evidence="2">Siphovirus Gp157 family protein</fullName>
    </submittedName>
</protein>
<dbReference type="AlphaFoldDB" id="A0AAE3EDK9"/>
<evidence type="ECO:0000256" key="1">
    <source>
        <dbReference type="SAM" id="Coils"/>
    </source>
</evidence>